<dbReference type="AlphaFoldDB" id="A0A368Y9Q0"/>
<dbReference type="RefSeq" id="WP_114352019.1">
    <property type="nucleotide sequence ID" value="NZ_QPJJ01000003.1"/>
</dbReference>
<reference evidence="1 2" key="1">
    <citation type="submission" date="2018-07" db="EMBL/GenBank/DDBJ databases">
        <title>Genomic Encyclopedia of Type Strains, Phase IV (KMG-IV): sequencing the most valuable type-strain genomes for metagenomic binning, comparative biology and taxonomic classification.</title>
        <authorList>
            <person name="Goeker M."/>
        </authorList>
    </citation>
    <scope>NUCLEOTIDE SEQUENCE [LARGE SCALE GENOMIC DNA]</scope>
    <source>
        <strain evidence="1 2">DSM 27696</strain>
    </source>
</reference>
<name>A0A368Y9Q0_9BACI</name>
<evidence type="ECO:0008006" key="3">
    <source>
        <dbReference type="Google" id="ProtNLM"/>
    </source>
</evidence>
<dbReference type="EMBL" id="QPJJ01000003">
    <property type="protein sequence ID" value="RCW74914.1"/>
    <property type="molecule type" value="Genomic_DNA"/>
</dbReference>
<accession>A0A368Y9Q0</accession>
<proteinExistence type="predicted"/>
<sequence length="184" mass="22197">MDEEVQLSFAQLEHEDKQVQYEAYLKLLDFMQLEVDWVYEVWDELVVDLDHKDAHKRSRAAQFLAHLAKSDYEERIFDDFNKIWQVTYDSKFVTLRHSLQSIWRIGLAGKTQRKLVVTNLSNRFQACIDEKNDTLIRFDIISSMHHLYMETEDTKVKKEALDLIGLEEREKYKKKYQKVWKEDM</sequence>
<organism evidence="1 2">
    <name type="scientific">Saliterribacillus persicus</name>
    <dbReference type="NCBI Taxonomy" id="930114"/>
    <lineage>
        <taxon>Bacteria</taxon>
        <taxon>Bacillati</taxon>
        <taxon>Bacillota</taxon>
        <taxon>Bacilli</taxon>
        <taxon>Bacillales</taxon>
        <taxon>Bacillaceae</taxon>
        <taxon>Saliterribacillus</taxon>
    </lineage>
</organism>
<evidence type="ECO:0000313" key="2">
    <source>
        <dbReference type="Proteomes" id="UP000252585"/>
    </source>
</evidence>
<comment type="caution">
    <text evidence="1">The sequence shown here is derived from an EMBL/GenBank/DDBJ whole genome shotgun (WGS) entry which is preliminary data.</text>
</comment>
<dbReference type="SUPFAM" id="SSF48371">
    <property type="entry name" value="ARM repeat"/>
    <property type="match status" value="1"/>
</dbReference>
<dbReference type="Proteomes" id="UP000252585">
    <property type="component" value="Unassembled WGS sequence"/>
</dbReference>
<protein>
    <recommendedName>
        <fullName evidence="3">HEAT repeat protein</fullName>
    </recommendedName>
</protein>
<keyword evidence="2" id="KW-1185">Reference proteome</keyword>
<evidence type="ECO:0000313" key="1">
    <source>
        <dbReference type="EMBL" id="RCW74914.1"/>
    </source>
</evidence>
<gene>
    <name evidence="1" type="ORF">DFR57_103211</name>
</gene>
<dbReference type="OrthoDB" id="5510862at2"/>
<dbReference type="InterPro" id="IPR016024">
    <property type="entry name" value="ARM-type_fold"/>
</dbReference>